<dbReference type="InterPro" id="IPR013130">
    <property type="entry name" value="Fe3_Rdtase_TM_dom"/>
</dbReference>
<dbReference type="GO" id="GO:0020037">
    <property type="term" value="F:heme binding"/>
    <property type="evidence" value="ECO:0007669"/>
    <property type="project" value="UniProtKB-UniRule"/>
</dbReference>
<evidence type="ECO:0000313" key="10">
    <source>
        <dbReference type="Proteomes" id="UP000541109"/>
    </source>
</evidence>
<evidence type="ECO:0000256" key="1">
    <source>
        <dbReference type="ARBA" id="ARBA00004141"/>
    </source>
</evidence>
<keyword evidence="2 7" id="KW-0813">Transport</keyword>
<dbReference type="HAMAP" id="MF_01207">
    <property type="entry name" value="MsrQ"/>
    <property type="match status" value="1"/>
</dbReference>
<feature type="transmembrane region" description="Helical" evidence="7">
    <location>
        <begin position="28"/>
        <end position="46"/>
    </location>
</feature>
<dbReference type="PANTHER" id="PTHR36964">
    <property type="entry name" value="PROTEIN-METHIONINE-SULFOXIDE REDUCTASE HEME-BINDING SUBUNIT MSRQ"/>
    <property type="match status" value="1"/>
</dbReference>
<keyword evidence="7" id="KW-0288">FMN</keyword>
<keyword evidence="7" id="KW-0249">Electron transport</keyword>
<keyword evidence="4 7" id="KW-1133">Transmembrane helix</keyword>
<keyword evidence="3 7" id="KW-0812">Transmembrane</keyword>
<dbReference type="GO" id="GO:0005886">
    <property type="term" value="C:plasma membrane"/>
    <property type="evidence" value="ECO:0007669"/>
    <property type="project" value="UniProtKB-SubCell"/>
</dbReference>
<feature type="transmembrane region" description="Helical" evidence="7">
    <location>
        <begin position="125"/>
        <end position="146"/>
    </location>
</feature>
<dbReference type="GO" id="GO:0046872">
    <property type="term" value="F:metal ion binding"/>
    <property type="evidence" value="ECO:0007669"/>
    <property type="project" value="UniProtKB-KW"/>
</dbReference>
<feature type="transmembrane region" description="Helical" evidence="7">
    <location>
        <begin position="189"/>
        <end position="205"/>
    </location>
</feature>
<comment type="subunit">
    <text evidence="7">Heterodimer of a catalytic subunit (MsrP) and a heme-binding subunit (MsrQ).</text>
</comment>
<evidence type="ECO:0000259" key="8">
    <source>
        <dbReference type="Pfam" id="PF01794"/>
    </source>
</evidence>
<evidence type="ECO:0000313" key="9">
    <source>
        <dbReference type="EMBL" id="MBA5778610.1"/>
    </source>
</evidence>
<dbReference type="Proteomes" id="UP000541109">
    <property type="component" value="Unassembled WGS sequence"/>
</dbReference>
<keyword evidence="7" id="KW-0349">Heme</keyword>
<dbReference type="PANTHER" id="PTHR36964:SF1">
    <property type="entry name" value="PROTEIN-METHIONINE-SULFOXIDE REDUCTASE HEME-BINDING SUBUNIT MSRQ"/>
    <property type="match status" value="1"/>
</dbReference>
<comment type="function">
    <text evidence="7">Part of the MsrPQ system that repairs oxidized periplasmic proteins containing methionine sulfoxide residues (Met-O), using respiratory chain electrons. Thus protects these proteins from oxidative-stress damage caused by reactive species of oxygen and chlorine generated by the host defense mechanisms. MsrPQ is essential for the maintenance of envelope integrity under bleach stress, rescuing a wide series of structurally unrelated periplasmic proteins from methionine oxidation. MsrQ provides electrons for reduction to the reductase catalytic subunit MsrP, using the quinone pool of the respiratory chain.</text>
</comment>
<dbReference type="GO" id="GO:0009055">
    <property type="term" value="F:electron transfer activity"/>
    <property type="evidence" value="ECO:0007669"/>
    <property type="project" value="UniProtKB-UniRule"/>
</dbReference>
<dbReference type="GO" id="GO:0030091">
    <property type="term" value="P:protein repair"/>
    <property type="evidence" value="ECO:0007669"/>
    <property type="project" value="UniProtKB-UniRule"/>
</dbReference>
<feature type="domain" description="Ferric oxidoreductase" evidence="8">
    <location>
        <begin position="62"/>
        <end position="174"/>
    </location>
</feature>
<keyword evidence="6 7" id="KW-0472">Membrane</keyword>
<evidence type="ECO:0000256" key="7">
    <source>
        <dbReference type="HAMAP-Rule" id="MF_01207"/>
    </source>
</evidence>
<evidence type="ECO:0000256" key="5">
    <source>
        <dbReference type="ARBA" id="ARBA00023004"/>
    </source>
</evidence>
<feature type="transmembrane region" description="Helical" evidence="7">
    <location>
        <begin position="66"/>
        <end position="83"/>
    </location>
</feature>
<proteinExistence type="inferred from homology"/>
<dbReference type="Pfam" id="PF01794">
    <property type="entry name" value="Ferric_reduct"/>
    <property type="match status" value="1"/>
</dbReference>
<evidence type="ECO:0000256" key="3">
    <source>
        <dbReference type="ARBA" id="ARBA00022692"/>
    </source>
</evidence>
<feature type="transmembrane region" description="Helical" evidence="7">
    <location>
        <begin position="217"/>
        <end position="239"/>
    </location>
</feature>
<dbReference type="AlphaFoldDB" id="A0A839AFI3"/>
<reference evidence="9 10" key="1">
    <citation type="submission" date="2020-07" db="EMBL/GenBank/DDBJ databases">
        <title>Stappia sp., F7233, whole genome shotgun sequencing project.</title>
        <authorList>
            <person name="Jiang S."/>
            <person name="Liu Z.W."/>
            <person name="Du Z.J."/>
        </authorList>
    </citation>
    <scope>NUCLEOTIDE SEQUENCE [LARGE SCALE GENOMIC DNA]</scope>
    <source>
        <strain evidence="9 10">F7233</strain>
    </source>
</reference>
<keyword evidence="7" id="KW-1003">Cell membrane</keyword>
<feature type="transmembrane region" description="Helical" evidence="7">
    <location>
        <begin position="166"/>
        <end position="183"/>
    </location>
</feature>
<comment type="caution">
    <text evidence="9">The sequence shown here is derived from an EMBL/GenBank/DDBJ whole genome shotgun (WGS) entry which is preliminary data.</text>
</comment>
<feature type="transmembrane region" description="Helical" evidence="7">
    <location>
        <begin position="95"/>
        <end position="113"/>
    </location>
</feature>
<keyword evidence="5 7" id="KW-0408">Iron</keyword>
<dbReference type="GO" id="GO:0010181">
    <property type="term" value="F:FMN binding"/>
    <property type="evidence" value="ECO:0007669"/>
    <property type="project" value="UniProtKB-UniRule"/>
</dbReference>
<gene>
    <name evidence="7" type="primary">msrQ</name>
    <name evidence="9" type="ORF">H2509_15885</name>
</gene>
<evidence type="ECO:0000256" key="2">
    <source>
        <dbReference type="ARBA" id="ARBA00022448"/>
    </source>
</evidence>
<evidence type="ECO:0000256" key="4">
    <source>
        <dbReference type="ARBA" id="ARBA00022989"/>
    </source>
</evidence>
<dbReference type="InterPro" id="IPR022837">
    <property type="entry name" value="MsrQ-like"/>
</dbReference>
<keyword evidence="7" id="KW-0479">Metal-binding</keyword>
<comment type="caution">
    <text evidence="7">Lacks conserved residue(s) required for the propagation of feature annotation.</text>
</comment>
<accession>A0A839AFI3</accession>
<name>A0A839AFI3_9HYPH</name>
<evidence type="ECO:0000256" key="6">
    <source>
        <dbReference type="ARBA" id="ARBA00023136"/>
    </source>
</evidence>
<comment type="cofactor">
    <cofactor evidence="7">
        <name>heme b</name>
        <dbReference type="ChEBI" id="CHEBI:60344"/>
    </cofactor>
    <text evidence="7">Binds 1 heme b (iron(II)-protoporphyrin IX) group per subunit.</text>
</comment>
<dbReference type="EMBL" id="JACFXV010000063">
    <property type="protein sequence ID" value="MBA5778610.1"/>
    <property type="molecule type" value="Genomic_DNA"/>
</dbReference>
<comment type="subcellular location">
    <subcellularLocation>
        <location evidence="7">Cell membrane</location>
        <topology evidence="7">Multi-pass membrane protein</topology>
    </subcellularLocation>
    <subcellularLocation>
        <location evidence="1">Membrane</location>
        <topology evidence="1">Multi-pass membrane protein</topology>
    </subcellularLocation>
</comment>
<keyword evidence="7" id="KW-0285">Flavoprotein</keyword>
<feature type="transmembrane region" description="Helical" evidence="7">
    <location>
        <begin position="262"/>
        <end position="281"/>
    </location>
</feature>
<organism evidence="9 10">
    <name type="scientific">Stappia albiluteola</name>
    <dbReference type="NCBI Taxonomy" id="2758565"/>
    <lineage>
        <taxon>Bacteria</taxon>
        <taxon>Pseudomonadati</taxon>
        <taxon>Pseudomonadota</taxon>
        <taxon>Alphaproteobacteria</taxon>
        <taxon>Hyphomicrobiales</taxon>
        <taxon>Stappiaceae</taxon>
        <taxon>Stappia</taxon>
    </lineage>
</organism>
<comment type="similarity">
    <text evidence="7">Belongs to the MsrQ family.</text>
</comment>
<sequence>MVTGTQASSISGYLPWTERNGRFSSLKFIAFAATLAPGLYLVFGLLTNTLGPKPVTIALHETGDWAIRFLFLSLLITPLRRIAAWNRLVNIRRMLGLAAAAYALLHLGLYVVDQAFDLSKIASEIVLRFYLTIGFVALVGLMALGVTSTDGAIRRMGQNWHRLHKLTYGIAILAAFHFFLQSKSDVTEATLMAGFYVALMLYRAAQKRGFNLASPVVLAVIAALAGLATAGIEYLWYALATGIPAERVLAANLDFRYSIRPAWWVFGTGMAFAGLPVLRMISGRFRQVLPRFSSART</sequence>
<dbReference type="RefSeq" id="WP_182167059.1">
    <property type="nucleotide sequence ID" value="NZ_JACFXV010000063.1"/>
</dbReference>
<dbReference type="GO" id="GO:0016679">
    <property type="term" value="F:oxidoreductase activity, acting on diphenols and related substances as donors"/>
    <property type="evidence" value="ECO:0007669"/>
    <property type="project" value="TreeGrafter"/>
</dbReference>
<protein>
    <recommendedName>
        <fullName evidence="7">Protein-methionine-sulfoxide reductase heme-binding subunit MsrQ</fullName>
    </recommendedName>
    <alternativeName>
        <fullName evidence="7">Flavocytochrome MsrQ</fullName>
    </alternativeName>
</protein>
<comment type="cofactor">
    <cofactor evidence="7">
        <name>FMN</name>
        <dbReference type="ChEBI" id="CHEBI:58210"/>
    </cofactor>
    <text evidence="7">Binds 1 FMN per subunit.</text>
</comment>
<keyword evidence="10" id="KW-1185">Reference proteome</keyword>